<dbReference type="AlphaFoldDB" id="A0A699ZZ19"/>
<sequence length="77" mass="8409">MNPAAKAAAQNVRASLGSEYAGQLRAEARPHEGNKMAKRKHQIGTLFANAKLKELELLEGKAAGMRSKKETQAKYGW</sequence>
<dbReference type="PANTHER" id="PTHR13621">
    <property type="entry name" value="PROLINE-RICH PROTEIN PRCC"/>
    <property type="match status" value="1"/>
</dbReference>
<keyword evidence="2" id="KW-1185">Reference proteome</keyword>
<name>A0A699ZZ19_HAELA</name>
<proteinExistence type="predicted"/>
<dbReference type="GO" id="GO:0005634">
    <property type="term" value="C:nucleus"/>
    <property type="evidence" value="ECO:0007669"/>
    <property type="project" value="TreeGrafter"/>
</dbReference>
<dbReference type="InterPro" id="IPR018800">
    <property type="entry name" value="PRCC"/>
</dbReference>
<dbReference type="PANTHER" id="PTHR13621:SF2">
    <property type="entry name" value="PROLINE-RICH PROTEIN PRCC"/>
    <property type="match status" value="1"/>
</dbReference>
<dbReference type="Proteomes" id="UP000485058">
    <property type="component" value="Unassembled WGS sequence"/>
</dbReference>
<gene>
    <name evidence="1" type="ORF">HaLaN_21280</name>
</gene>
<dbReference type="Pfam" id="PF10253">
    <property type="entry name" value="PRCC"/>
    <property type="match status" value="1"/>
</dbReference>
<organism evidence="1 2">
    <name type="scientific">Haematococcus lacustris</name>
    <name type="common">Green alga</name>
    <name type="synonym">Haematococcus pluvialis</name>
    <dbReference type="NCBI Taxonomy" id="44745"/>
    <lineage>
        <taxon>Eukaryota</taxon>
        <taxon>Viridiplantae</taxon>
        <taxon>Chlorophyta</taxon>
        <taxon>core chlorophytes</taxon>
        <taxon>Chlorophyceae</taxon>
        <taxon>CS clade</taxon>
        <taxon>Chlamydomonadales</taxon>
        <taxon>Haematococcaceae</taxon>
        <taxon>Haematococcus</taxon>
    </lineage>
</organism>
<evidence type="ECO:0000313" key="1">
    <source>
        <dbReference type="EMBL" id="GFH23638.1"/>
    </source>
</evidence>
<reference evidence="1 2" key="1">
    <citation type="submission" date="2020-02" db="EMBL/GenBank/DDBJ databases">
        <title>Draft genome sequence of Haematococcus lacustris strain NIES-144.</title>
        <authorList>
            <person name="Morimoto D."/>
            <person name="Nakagawa S."/>
            <person name="Yoshida T."/>
            <person name="Sawayama S."/>
        </authorList>
    </citation>
    <scope>NUCLEOTIDE SEQUENCE [LARGE SCALE GENOMIC DNA]</scope>
    <source>
        <strain evidence="1 2">NIES-144</strain>
    </source>
</reference>
<accession>A0A699ZZ19</accession>
<dbReference type="EMBL" id="BLLF01002320">
    <property type="protein sequence ID" value="GFH23638.1"/>
    <property type="molecule type" value="Genomic_DNA"/>
</dbReference>
<evidence type="ECO:0000313" key="2">
    <source>
        <dbReference type="Proteomes" id="UP000485058"/>
    </source>
</evidence>
<comment type="caution">
    <text evidence="1">The sequence shown here is derived from an EMBL/GenBank/DDBJ whole genome shotgun (WGS) entry which is preliminary data.</text>
</comment>
<protein>
    <submittedName>
        <fullName evidence="1">Uncharacterized protein</fullName>
    </submittedName>
</protein>